<organism evidence="1 2">
    <name type="scientific">Methanocalculus taiwanensis</name>
    <dbReference type="NCBI Taxonomy" id="106207"/>
    <lineage>
        <taxon>Archaea</taxon>
        <taxon>Methanobacteriati</taxon>
        <taxon>Methanobacteriota</taxon>
        <taxon>Stenosarchaea group</taxon>
        <taxon>Methanomicrobia</taxon>
        <taxon>Methanomicrobiales</taxon>
        <taxon>Methanocalculaceae</taxon>
        <taxon>Methanocalculus</taxon>
    </lineage>
</organism>
<evidence type="ECO:0000313" key="2">
    <source>
        <dbReference type="Proteomes" id="UP001524383"/>
    </source>
</evidence>
<dbReference type="Proteomes" id="UP001524383">
    <property type="component" value="Unassembled WGS sequence"/>
</dbReference>
<dbReference type="AlphaFoldDB" id="A0ABD4TP13"/>
<keyword evidence="2" id="KW-1185">Reference proteome</keyword>
<gene>
    <name evidence="1" type="ORF">FTO68_08470</name>
</gene>
<proteinExistence type="predicted"/>
<dbReference type="RefSeq" id="WP_255332974.1">
    <property type="nucleotide sequence ID" value="NZ_VOTZ01000018.1"/>
</dbReference>
<protein>
    <submittedName>
        <fullName evidence="1">Uncharacterized protein</fullName>
    </submittedName>
</protein>
<accession>A0ABD4TP13</accession>
<evidence type="ECO:0000313" key="1">
    <source>
        <dbReference type="EMBL" id="MCQ1539010.1"/>
    </source>
</evidence>
<dbReference type="EMBL" id="VOTZ01000018">
    <property type="protein sequence ID" value="MCQ1539010.1"/>
    <property type="molecule type" value="Genomic_DNA"/>
</dbReference>
<name>A0ABD4TP13_9EURY</name>
<sequence>MILSSECTSPNDSNLALKLGGEPLPLCHTLKERVIVVGVNCTDPVLRMLLMQEVLAELSEDFGEDKT</sequence>
<reference evidence="1 2" key="1">
    <citation type="submission" date="2019-08" db="EMBL/GenBank/DDBJ databases">
        <authorList>
            <person name="Chen S.-C."/>
            <person name="Lai M.-C."/>
            <person name="You Y.-T."/>
        </authorList>
    </citation>
    <scope>NUCLEOTIDE SEQUENCE [LARGE SCALE GENOMIC DNA]</scope>
    <source>
        <strain evidence="1 2">P2F9704a</strain>
    </source>
</reference>
<comment type="caution">
    <text evidence="1">The sequence shown here is derived from an EMBL/GenBank/DDBJ whole genome shotgun (WGS) entry which is preliminary data.</text>
</comment>